<dbReference type="GO" id="GO:0051537">
    <property type="term" value="F:2 iron, 2 sulfur cluster binding"/>
    <property type="evidence" value="ECO:0007669"/>
    <property type="project" value="InterPro"/>
</dbReference>
<dbReference type="GO" id="GO:0016491">
    <property type="term" value="F:oxidoreductase activity"/>
    <property type="evidence" value="ECO:0007669"/>
    <property type="project" value="InterPro"/>
</dbReference>
<evidence type="ECO:0000313" key="3">
    <source>
        <dbReference type="EMBL" id="PJC52253.1"/>
    </source>
</evidence>
<accession>A0A2M8F943</accession>
<feature type="domain" description="FAD-binding FR-type" evidence="2">
    <location>
        <begin position="5"/>
        <end position="104"/>
    </location>
</feature>
<dbReference type="Proteomes" id="UP000231456">
    <property type="component" value="Unassembled WGS sequence"/>
</dbReference>
<dbReference type="Gene3D" id="2.40.30.10">
    <property type="entry name" value="Translation factors"/>
    <property type="match status" value="1"/>
</dbReference>
<dbReference type="PIRSF" id="PIRSF006816">
    <property type="entry name" value="Cyc3_hyd_g"/>
    <property type="match status" value="1"/>
</dbReference>
<dbReference type="InterPro" id="IPR012165">
    <property type="entry name" value="Cyt_c3_hydrogenase_gsu"/>
</dbReference>
<proteinExistence type="predicted"/>
<dbReference type="InterPro" id="IPR001709">
    <property type="entry name" value="Flavoprot_Pyr_Nucl_cyt_Rdtase"/>
</dbReference>
<dbReference type="InterPro" id="IPR017938">
    <property type="entry name" value="Riboflavin_synthase-like_b-brl"/>
</dbReference>
<dbReference type="CDD" id="cd00322">
    <property type="entry name" value="FNR_like"/>
    <property type="match status" value="1"/>
</dbReference>
<keyword evidence="1" id="KW-0274">FAD</keyword>
<dbReference type="PANTHER" id="PTHR47354">
    <property type="entry name" value="NADH OXIDOREDUCTASE HCR"/>
    <property type="match status" value="1"/>
</dbReference>
<evidence type="ECO:0000256" key="1">
    <source>
        <dbReference type="PIRSR" id="PIRSR006816-1"/>
    </source>
</evidence>
<evidence type="ECO:0000313" key="4">
    <source>
        <dbReference type="Proteomes" id="UP000231456"/>
    </source>
</evidence>
<protein>
    <recommendedName>
        <fullName evidence="2">FAD-binding FR-type domain-containing protein</fullName>
    </recommendedName>
</protein>
<comment type="cofactor">
    <cofactor evidence="1">
        <name>FAD</name>
        <dbReference type="ChEBI" id="CHEBI:57692"/>
    </cofactor>
    <text evidence="1">Binds 1 FAD per subunit.</text>
</comment>
<dbReference type="InterPro" id="IPR001433">
    <property type="entry name" value="OxRdtase_FAD/NAD-bd"/>
</dbReference>
<sequence length="233" mass="26663">MSMSIQNYTATLLEKKEVAKNVFELRFSKPESFDFTPGQFVQFLIPNGEKHTSRSYSISSVSSDDYLEFCIKFLPDGMASQYFQAMGIGAQLEFRGPLGRFIVDENSHDHYFVATGVGLAPIMSMIRSLLDTNKLDHPVRLLFGVRDEDDIFWEDKLKELKQKNSLFDYTITLSQPKPTGRWQGLKGRVTDHILHHLGKHRFYLCGSAAMVKDIRTVLIENGVDAKDIHFEIF</sequence>
<evidence type="ECO:0000259" key="2">
    <source>
        <dbReference type="PROSITE" id="PS51384"/>
    </source>
</evidence>
<dbReference type="SUPFAM" id="SSF52343">
    <property type="entry name" value="Ferredoxin reductase-like, C-terminal NADP-linked domain"/>
    <property type="match status" value="1"/>
</dbReference>
<dbReference type="PRINTS" id="PR00371">
    <property type="entry name" value="FPNCR"/>
</dbReference>
<dbReference type="PRINTS" id="PR00410">
    <property type="entry name" value="PHEHYDRXLASE"/>
</dbReference>
<dbReference type="GO" id="GO:0006221">
    <property type="term" value="P:pyrimidine nucleotide biosynthetic process"/>
    <property type="evidence" value="ECO:0007669"/>
    <property type="project" value="InterPro"/>
</dbReference>
<dbReference type="GO" id="GO:0050660">
    <property type="term" value="F:flavin adenine dinucleotide binding"/>
    <property type="evidence" value="ECO:0007669"/>
    <property type="project" value="InterPro"/>
</dbReference>
<dbReference type="Gene3D" id="3.40.50.80">
    <property type="entry name" value="Nucleotide-binding domain of ferredoxin-NADP reductase (FNR) module"/>
    <property type="match status" value="1"/>
</dbReference>
<keyword evidence="1" id="KW-0285">Flavoprotein</keyword>
<reference evidence="4" key="1">
    <citation type="submission" date="2017-09" db="EMBL/GenBank/DDBJ databases">
        <title>Depth-based differentiation of microbial function through sediment-hosted aquifers and enrichment of novel symbionts in the deep terrestrial subsurface.</title>
        <authorList>
            <person name="Probst A.J."/>
            <person name="Ladd B."/>
            <person name="Jarett J.K."/>
            <person name="Geller-Mcgrath D.E."/>
            <person name="Sieber C.M.K."/>
            <person name="Emerson J.B."/>
            <person name="Anantharaman K."/>
            <person name="Thomas B.C."/>
            <person name="Malmstrom R."/>
            <person name="Stieglmeier M."/>
            <person name="Klingl A."/>
            <person name="Woyke T."/>
            <person name="Ryan C.M."/>
            <person name="Banfield J.F."/>
        </authorList>
    </citation>
    <scope>NUCLEOTIDE SEQUENCE [LARGE SCALE GENOMIC DNA]</scope>
</reference>
<dbReference type="Pfam" id="PF00175">
    <property type="entry name" value="NAD_binding_1"/>
    <property type="match status" value="1"/>
</dbReference>
<dbReference type="Pfam" id="PF00970">
    <property type="entry name" value="FAD_binding_6"/>
    <property type="match status" value="1"/>
</dbReference>
<feature type="binding site" evidence="1">
    <location>
        <begin position="54"/>
        <end position="57"/>
    </location>
    <ligand>
        <name>FAD</name>
        <dbReference type="ChEBI" id="CHEBI:57692"/>
    </ligand>
</feature>
<dbReference type="InterPro" id="IPR050415">
    <property type="entry name" value="MRET"/>
</dbReference>
<gene>
    <name evidence="3" type="ORF">CO030_03995</name>
</gene>
<dbReference type="PANTHER" id="PTHR47354:SF5">
    <property type="entry name" value="PROTEIN RFBI"/>
    <property type="match status" value="1"/>
</dbReference>
<dbReference type="InterPro" id="IPR039261">
    <property type="entry name" value="FNR_nucleotide-bd"/>
</dbReference>
<name>A0A2M8F943_9BACT</name>
<dbReference type="AlphaFoldDB" id="A0A2M8F943"/>
<dbReference type="EMBL" id="PFRH01000124">
    <property type="protein sequence ID" value="PJC52253.1"/>
    <property type="molecule type" value="Genomic_DNA"/>
</dbReference>
<organism evidence="3 4">
    <name type="scientific">Candidatus Magasanikbacteria bacterium CG_4_9_14_0_2_um_filter_42_11</name>
    <dbReference type="NCBI Taxonomy" id="1974643"/>
    <lineage>
        <taxon>Bacteria</taxon>
        <taxon>Candidatus Magasanikiibacteriota</taxon>
    </lineage>
</organism>
<dbReference type="InterPro" id="IPR017927">
    <property type="entry name" value="FAD-bd_FR_type"/>
</dbReference>
<dbReference type="InterPro" id="IPR008333">
    <property type="entry name" value="Cbr1-like_FAD-bd_dom"/>
</dbReference>
<dbReference type="SUPFAM" id="SSF63380">
    <property type="entry name" value="Riboflavin synthase domain-like"/>
    <property type="match status" value="1"/>
</dbReference>
<comment type="caution">
    <text evidence="3">The sequence shown here is derived from an EMBL/GenBank/DDBJ whole genome shotgun (WGS) entry which is preliminary data.</text>
</comment>
<dbReference type="PROSITE" id="PS51384">
    <property type="entry name" value="FAD_FR"/>
    <property type="match status" value="1"/>
</dbReference>